<proteinExistence type="predicted"/>
<evidence type="ECO:0000256" key="3">
    <source>
        <dbReference type="ARBA" id="ARBA00022759"/>
    </source>
</evidence>
<dbReference type="PANTHER" id="PTHR20208">
    <property type="entry name" value="STRUCTURE-SPECIFIC ENDONUCLEASE SUBUNIT SLX1"/>
    <property type="match status" value="1"/>
</dbReference>
<dbReference type="InterPro" id="IPR050381">
    <property type="entry name" value="SLX1_endonuclease"/>
</dbReference>
<dbReference type="OrthoDB" id="24645at2759"/>
<comment type="caution">
    <text evidence="12">The sequence shown here is derived from an EMBL/GenBank/DDBJ whole genome shotgun (WGS) entry which is preliminary data.</text>
</comment>
<evidence type="ECO:0000256" key="4">
    <source>
        <dbReference type="ARBA" id="ARBA00022763"/>
    </source>
</evidence>
<dbReference type="EMBL" id="NKHU02000188">
    <property type="protein sequence ID" value="RHZ48921.1"/>
    <property type="molecule type" value="Genomic_DNA"/>
</dbReference>
<evidence type="ECO:0000259" key="11">
    <source>
        <dbReference type="Pfam" id="PF21202"/>
    </source>
</evidence>
<evidence type="ECO:0000256" key="10">
    <source>
        <dbReference type="ARBA" id="ARBA00023242"/>
    </source>
</evidence>
<gene>
    <name evidence="12" type="primary">SLX1</name>
    <name evidence="12" type="ORF">CDV56_102761</name>
</gene>
<accession>A0A397GD92</accession>
<dbReference type="AlphaFoldDB" id="A0A397GD92"/>
<keyword evidence="4" id="KW-0227">DNA damage</keyword>
<keyword evidence="9" id="KW-0234">DNA repair</keyword>
<evidence type="ECO:0000256" key="6">
    <source>
        <dbReference type="ARBA" id="ARBA00022801"/>
    </source>
</evidence>
<dbReference type="GO" id="GO:0008821">
    <property type="term" value="F:crossover junction DNA endonuclease activity"/>
    <property type="evidence" value="ECO:0007669"/>
    <property type="project" value="TreeGrafter"/>
</dbReference>
<evidence type="ECO:0000256" key="9">
    <source>
        <dbReference type="ARBA" id="ARBA00023204"/>
    </source>
</evidence>
<dbReference type="VEuPathDB" id="FungiDB:CDV56_102761"/>
<feature type="domain" description="Structure-specific endonuclease subunit SLX1 C-terminal" evidence="11">
    <location>
        <begin position="80"/>
        <end position="146"/>
    </location>
</feature>
<evidence type="ECO:0000256" key="5">
    <source>
        <dbReference type="ARBA" id="ARBA00022771"/>
    </source>
</evidence>
<dbReference type="GO" id="GO:0008270">
    <property type="term" value="F:zinc ion binding"/>
    <property type="evidence" value="ECO:0007669"/>
    <property type="project" value="UniProtKB-KW"/>
</dbReference>
<dbReference type="Pfam" id="PF21202">
    <property type="entry name" value="SLX1_C"/>
    <property type="match status" value="1"/>
</dbReference>
<dbReference type="STRING" id="41047.A0A397GD92"/>
<dbReference type="InterPro" id="IPR048749">
    <property type="entry name" value="SLX1_C"/>
</dbReference>
<sequence length="256" mass="28819">MRFFSDDVYQSWKAWYDRVDVRLPSPVKVILDGSCPEIGAHADGNGTRFGAVENAKSTYTTIRDYIEKAIFLLDDPKDVRCQVCQGQIVPKEELTIVCPQAECHCTCHLLCLSRKFLDAAQEPNQFIPRHGICPGCKATVEWPLMMKELSFRSRGKQELLAILKRKRRADRKHNDMTGKVADRGFDSSSLRSASADLDDDFSQDAEDELLLDEDWLEGLASESDSDTDLRLKTLSKAAPKLETVIEDSEGDDSEIL</sequence>
<evidence type="ECO:0000256" key="8">
    <source>
        <dbReference type="ARBA" id="ARBA00023172"/>
    </source>
</evidence>
<keyword evidence="8" id="KW-0233">DNA recombination</keyword>
<dbReference type="GO" id="GO:0017108">
    <property type="term" value="F:5'-flap endonuclease activity"/>
    <property type="evidence" value="ECO:0007669"/>
    <property type="project" value="TreeGrafter"/>
</dbReference>
<organism evidence="12 13">
    <name type="scientific">Aspergillus thermomutatus</name>
    <name type="common">Neosartorya pseudofischeri</name>
    <dbReference type="NCBI Taxonomy" id="41047"/>
    <lineage>
        <taxon>Eukaryota</taxon>
        <taxon>Fungi</taxon>
        <taxon>Dikarya</taxon>
        <taxon>Ascomycota</taxon>
        <taxon>Pezizomycotina</taxon>
        <taxon>Eurotiomycetes</taxon>
        <taxon>Eurotiomycetidae</taxon>
        <taxon>Eurotiales</taxon>
        <taxon>Aspergillaceae</taxon>
        <taxon>Aspergillus</taxon>
        <taxon>Aspergillus subgen. Fumigati</taxon>
    </lineage>
</organism>
<keyword evidence="5" id="KW-0863">Zinc-finger</keyword>
<dbReference type="GO" id="GO:0000724">
    <property type="term" value="P:double-strand break repair via homologous recombination"/>
    <property type="evidence" value="ECO:0007669"/>
    <property type="project" value="TreeGrafter"/>
</dbReference>
<dbReference type="GO" id="GO:0033557">
    <property type="term" value="C:Slx1-Slx4 complex"/>
    <property type="evidence" value="ECO:0007669"/>
    <property type="project" value="TreeGrafter"/>
</dbReference>
<dbReference type="InterPro" id="IPR013083">
    <property type="entry name" value="Znf_RING/FYVE/PHD"/>
</dbReference>
<name>A0A397GD92_ASPTH</name>
<keyword evidence="10" id="KW-0539">Nucleus</keyword>
<evidence type="ECO:0000256" key="2">
    <source>
        <dbReference type="ARBA" id="ARBA00022723"/>
    </source>
</evidence>
<evidence type="ECO:0000313" key="13">
    <source>
        <dbReference type="Proteomes" id="UP000215305"/>
    </source>
</evidence>
<keyword evidence="13" id="KW-1185">Reference proteome</keyword>
<evidence type="ECO:0000256" key="7">
    <source>
        <dbReference type="ARBA" id="ARBA00022833"/>
    </source>
</evidence>
<dbReference type="PANTHER" id="PTHR20208:SF10">
    <property type="entry name" value="STRUCTURE-SPECIFIC ENDONUCLEASE SUBUNIT SLX1"/>
    <property type="match status" value="1"/>
</dbReference>
<dbReference type="FunFam" id="3.30.40.10:FF:001101">
    <property type="entry name" value="Structure-specific endonuclease subunit slx1"/>
    <property type="match status" value="1"/>
</dbReference>
<keyword evidence="6" id="KW-0378">Hydrolase</keyword>
<keyword evidence="2" id="KW-0479">Metal-binding</keyword>
<evidence type="ECO:0000313" key="12">
    <source>
        <dbReference type="EMBL" id="RHZ48921.1"/>
    </source>
</evidence>
<dbReference type="RefSeq" id="XP_026612144.1">
    <property type="nucleotide sequence ID" value="XM_026756380.1"/>
</dbReference>
<evidence type="ECO:0000256" key="1">
    <source>
        <dbReference type="ARBA" id="ARBA00022722"/>
    </source>
</evidence>
<protein>
    <submittedName>
        <fullName evidence="12">Slx4p interacting protein</fullName>
    </submittedName>
</protein>
<keyword evidence="3" id="KW-0255">Endonuclease</keyword>
<keyword evidence="7" id="KW-0862">Zinc</keyword>
<dbReference type="Gene3D" id="3.30.40.10">
    <property type="entry name" value="Zinc/RING finger domain, C3HC4 (zinc finger)"/>
    <property type="match status" value="1"/>
</dbReference>
<dbReference type="Proteomes" id="UP000215305">
    <property type="component" value="Unassembled WGS sequence"/>
</dbReference>
<reference evidence="12" key="1">
    <citation type="submission" date="2018-08" db="EMBL/GenBank/DDBJ databases">
        <title>Draft genome sequence of azole-resistant Aspergillus thermomutatus (Neosartorya pseudofischeri) strain HMR AF 39, isolated from a human nasal aspirate.</title>
        <authorList>
            <person name="Parent-Michaud M."/>
            <person name="Dufresne P.J."/>
            <person name="Fournier E."/>
            <person name="Martineau C."/>
            <person name="Moreira S."/>
            <person name="Perkins V."/>
            <person name="De Repentigny L."/>
            <person name="Dufresne S.F."/>
        </authorList>
    </citation>
    <scope>NUCLEOTIDE SEQUENCE [LARGE SCALE GENOMIC DNA]</scope>
    <source>
        <strain evidence="12">HMR AF 39</strain>
    </source>
</reference>
<keyword evidence="1" id="KW-0540">Nuclease</keyword>
<dbReference type="GeneID" id="38124735"/>